<feature type="region of interest" description="Disordered" evidence="1">
    <location>
        <begin position="201"/>
        <end position="267"/>
    </location>
</feature>
<keyword evidence="4" id="KW-1185">Reference proteome</keyword>
<sequence length="382" mass="39330">MALIDYPPNWNGIVEKAKKVDKINPDAISRAGQQFSDAAKRAGDHGQELTNTTKSLAGGVWEGPAADSFLDYVTQITTAGAKVQGHLDEVGKDLTQLSSDLGGIKSKVTEAFNTAKTNIDNRIKTESDKAQKTQAAEAAYANDKSDKKGPPPSPTSAKIISDANEANQKDATAAEQTIDPLLKQADDMVKKSQDLMKTQIEGGYSKVPLPNSDGTIPQSTGGLHTGHGGGGGGGGGHHGGGGGGASGGGGGLGPSGGPPSSPPPGNVQQWIQEAIKALQAAGVNVTDADIKNIWAIIQHESGGNPNAINNWDSNAAAGHPSKGLMQCIDSTFNAHKLPGHDNIYNPVDNIIAGVRYSLDRYGSMSNVPGIAAMAHGGAYRGY</sequence>
<dbReference type="EMBL" id="JACGZW010000007">
    <property type="protein sequence ID" value="MBB1155789.1"/>
    <property type="molecule type" value="Genomic_DNA"/>
</dbReference>
<dbReference type="InterPro" id="IPR036689">
    <property type="entry name" value="ESAT-6-like_sf"/>
</dbReference>
<dbReference type="RefSeq" id="WP_182892787.1">
    <property type="nucleotide sequence ID" value="NZ_JACGZW010000007.1"/>
</dbReference>
<dbReference type="CDD" id="cd13402">
    <property type="entry name" value="LT_TF-like"/>
    <property type="match status" value="1"/>
</dbReference>
<dbReference type="AlphaFoldDB" id="A0A7W3ZCF6"/>
<evidence type="ECO:0000313" key="4">
    <source>
        <dbReference type="Proteomes" id="UP000526734"/>
    </source>
</evidence>
<gene>
    <name evidence="3" type="ORF">H4281_21795</name>
</gene>
<dbReference type="InterPro" id="IPR008258">
    <property type="entry name" value="Transglycosylase_SLT_dom_1"/>
</dbReference>
<evidence type="ECO:0000256" key="1">
    <source>
        <dbReference type="SAM" id="MobiDB-lite"/>
    </source>
</evidence>
<evidence type="ECO:0000313" key="3">
    <source>
        <dbReference type="EMBL" id="MBB1155789.1"/>
    </source>
</evidence>
<proteinExistence type="predicted"/>
<name>A0A7W3ZCF6_9PSEU</name>
<evidence type="ECO:0000259" key="2">
    <source>
        <dbReference type="Pfam" id="PF01464"/>
    </source>
</evidence>
<feature type="compositionally biased region" description="Gly residues" evidence="1">
    <location>
        <begin position="223"/>
        <end position="255"/>
    </location>
</feature>
<comment type="caution">
    <text evidence="3">The sequence shown here is derived from an EMBL/GenBank/DDBJ whole genome shotgun (WGS) entry which is preliminary data.</text>
</comment>
<dbReference type="InterPro" id="IPR023346">
    <property type="entry name" value="Lysozyme-like_dom_sf"/>
</dbReference>
<dbReference type="Gene3D" id="1.10.287.1060">
    <property type="entry name" value="ESAT-6-like"/>
    <property type="match status" value="1"/>
</dbReference>
<dbReference type="Gene3D" id="1.10.530.10">
    <property type="match status" value="1"/>
</dbReference>
<dbReference type="Pfam" id="PF06013">
    <property type="entry name" value="WXG100"/>
    <property type="match status" value="1"/>
</dbReference>
<dbReference type="Proteomes" id="UP000526734">
    <property type="component" value="Unassembled WGS sequence"/>
</dbReference>
<feature type="domain" description="Transglycosylase SLT" evidence="2">
    <location>
        <begin position="292"/>
        <end position="372"/>
    </location>
</feature>
<dbReference type="Pfam" id="PF01464">
    <property type="entry name" value="SLT"/>
    <property type="match status" value="1"/>
</dbReference>
<dbReference type="SUPFAM" id="SSF53955">
    <property type="entry name" value="Lysozyme-like"/>
    <property type="match status" value="1"/>
</dbReference>
<organism evidence="3 4">
    <name type="scientific">Amycolatopsis dendrobii</name>
    <dbReference type="NCBI Taxonomy" id="2760662"/>
    <lineage>
        <taxon>Bacteria</taxon>
        <taxon>Bacillati</taxon>
        <taxon>Actinomycetota</taxon>
        <taxon>Actinomycetes</taxon>
        <taxon>Pseudonocardiales</taxon>
        <taxon>Pseudonocardiaceae</taxon>
        <taxon>Amycolatopsis</taxon>
    </lineage>
</organism>
<dbReference type="InterPro" id="IPR010310">
    <property type="entry name" value="T7SS_ESAT-6-like"/>
</dbReference>
<feature type="region of interest" description="Disordered" evidence="1">
    <location>
        <begin position="126"/>
        <end position="159"/>
    </location>
</feature>
<feature type="compositionally biased region" description="Low complexity" evidence="1">
    <location>
        <begin position="132"/>
        <end position="141"/>
    </location>
</feature>
<accession>A0A7W3ZCF6</accession>
<feature type="compositionally biased region" description="Pro residues" evidence="1">
    <location>
        <begin position="256"/>
        <end position="265"/>
    </location>
</feature>
<protein>
    <submittedName>
        <fullName evidence="3">Transglycosylase SLT domain-containing protein</fullName>
    </submittedName>
</protein>
<reference evidence="3 4" key="1">
    <citation type="submission" date="2020-08" db="EMBL/GenBank/DDBJ databases">
        <title>Amycolatopsis sp. nov. DR6-1 isolated from Dendrobium heterocarpum.</title>
        <authorList>
            <person name="Tedsree N."/>
            <person name="Kuncharoen N."/>
            <person name="Likhitwitayawuid K."/>
            <person name="Tanasupawat S."/>
        </authorList>
    </citation>
    <scope>NUCLEOTIDE SEQUENCE [LARGE SCALE GENOMIC DNA]</scope>
    <source>
        <strain evidence="3 4">DR6-1</strain>
    </source>
</reference>
<dbReference type="SUPFAM" id="SSF140453">
    <property type="entry name" value="EsxAB dimer-like"/>
    <property type="match status" value="1"/>
</dbReference>